<keyword evidence="1" id="KW-0812">Transmembrane</keyword>
<keyword evidence="3" id="KW-1185">Reference proteome</keyword>
<organism evidence="2 3">
    <name type="scientific">Methylocystis hirsuta</name>
    <dbReference type="NCBI Taxonomy" id="369798"/>
    <lineage>
        <taxon>Bacteria</taxon>
        <taxon>Pseudomonadati</taxon>
        <taxon>Pseudomonadota</taxon>
        <taxon>Alphaproteobacteria</taxon>
        <taxon>Hyphomicrobiales</taxon>
        <taxon>Methylocystaceae</taxon>
        <taxon>Methylocystis</taxon>
    </lineage>
</organism>
<feature type="transmembrane region" description="Helical" evidence="1">
    <location>
        <begin position="135"/>
        <end position="155"/>
    </location>
</feature>
<dbReference type="EMBL" id="QWDD01000001">
    <property type="protein sequence ID" value="RNJ49945.1"/>
    <property type="molecule type" value="Genomic_DNA"/>
</dbReference>
<keyword evidence="1" id="KW-1133">Transmembrane helix</keyword>
<protein>
    <recommendedName>
        <fullName evidence="4">Permease</fullName>
    </recommendedName>
</protein>
<accession>A0A3M9XQ28</accession>
<comment type="caution">
    <text evidence="2">The sequence shown here is derived from an EMBL/GenBank/DDBJ whole genome shotgun (WGS) entry which is preliminary data.</text>
</comment>
<keyword evidence="1" id="KW-0472">Membrane</keyword>
<dbReference type="Proteomes" id="UP000268623">
    <property type="component" value="Unassembled WGS sequence"/>
</dbReference>
<gene>
    <name evidence="2" type="ORF">D1O30_10375</name>
</gene>
<name>A0A3M9XQ28_9HYPH</name>
<feature type="transmembrane region" description="Helical" evidence="1">
    <location>
        <begin position="24"/>
        <end position="48"/>
    </location>
</feature>
<evidence type="ECO:0000256" key="1">
    <source>
        <dbReference type="SAM" id="Phobius"/>
    </source>
</evidence>
<dbReference type="RefSeq" id="WP_123175905.1">
    <property type="nucleotide sequence ID" value="NZ_QWDD01000001.1"/>
</dbReference>
<feature type="transmembrane region" description="Helical" evidence="1">
    <location>
        <begin position="167"/>
        <end position="192"/>
    </location>
</feature>
<evidence type="ECO:0000313" key="3">
    <source>
        <dbReference type="Proteomes" id="UP000268623"/>
    </source>
</evidence>
<reference evidence="2 3" key="1">
    <citation type="submission" date="2018-08" db="EMBL/GenBank/DDBJ databases">
        <title>Genome sequence of Methylocystis hirsuta CSC1, a methanotroph able to accumulate PHAs.</title>
        <authorList>
            <person name="Bordel S."/>
            <person name="Rodriguez E."/>
            <person name="Gancedo J."/>
            <person name="Munoz R."/>
        </authorList>
    </citation>
    <scope>NUCLEOTIDE SEQUENCE [LARGE SCALE GENOMIC DNA]</scope>
    <source>
        <strain evidence="2 3">CSC1</strain>
    </source>
</reference>
<dbReference type="OrthoDB" id="10011732at2"/>
<proteinExistence type="predicted"/>
<sequence>MTVKYAIALFLTPRLRKRLTTKTIAVFHGALSAVTELGATLLFFFYAWPITLTQAVAFGVGAGSVEAAYVFIVGVFLSEDDPQESSEWAAGAADSYCVRYMVPIERGSALLGHISSRGLIYVGLAAPAYAAQASLIAIAFLLFSCVDGVAAYGILKRWNWYDPKICFRAHLFFFSVSVIEGMLFLGSSNILLS</sequence>
<evidence type="ECO:0000313" key="2">
    <source>
        <dbReference type="EMBL" id="RNJ49945.1"/>
    </source>
</evidence>
<dbReference type="AlphaFoldDB" id="A0A3M9XQ28"/>
<feature type="transmembrane region" description="Helical" evidence="1">
    <location>
        <begin position="54"/>
        <end position="77"/>
    </location>
</feature>
<evidence type="ECO:0008006" key="4">
    <source>
        <dbReference type="Google" id="ProtNLM"/>
    </source>
</evidence>